<keyword evidence="3 5" id="KW-0418">Kinase</keyword>
<feature type="binding site" evidence="5">
    <location>
        <begin position="176"/>
        <end position="177"/>
    </location>
    <ligand>
        <name>ATP</name>
        <dbReference type="ChEBI" id="CHEBI:30616"/>
    </ligand>
</feature>
<dbReference type="HAMAP" id="MF_00456">
    <property type="entry name" value="ProB"/>
    <property type="match status" value="1"/>
</dbReference>
<comment type="caution">
    <text evidence="7">The sequence shown here is derived from an EMBL/GenBank/DDBJ whole genome shotgun (WGS) entry which is preliminary data.</text>
</comment>
<evidence type="ECO:0000259" key="6">
    <source>
        <dbReference type="Pfam" id="PF00696"/>
    </source>
</evidence>
<comment type="similarity">
    <text evidence="5">Belongs to the glutamate 5-kinase family.</text>
</comment>
<dbReference type="InterPro" id="IPR011529">
    <property type="entry name" value="Glu_5kinase"/>
</dbReference>
<feature type="domain" description="Aspartate/glutamate/uridylate kinase" evidence="6">
    <location>
        <begin position="12"/>
        <end position="240"/>
    </location>
</feature>
<evidence type="ECO:0000256" key="2">
    <source>
        <dbReference type="ARBA" id="ARBA00022741"/>
    </source>
</evidence>
<feature type="binding site" evidence="5">
    <location>
        <position position="144"/>
    </location>
    <ligand>
        <name>substrate</name>
    </ligand>
</feature>
<evidence type="ECO:0000256" key="1">
    <source>
        <dbReference type="ARBA" id="ARBA00022679"/>
    </source>
</evidence>
<dbReference type="InterPro" id="IPR019797">
    <property type="entry name" value="Glutamate_5-kinase_CS"/>
</dbReference>
<feature type="binding site" evidence="5">
    <location>
        <position position="57"/>
    </location>
    <ligand>
        <name>substrate</name>
    </ligand>
</feature>
<dbReference type="NCBIfam" id="TIGR01027">
    <property type="entry name" value="proB"/>
    <property type="match status" value="1"/>
</dbReference>
<comment type="function">
    <text evidence="5">Catalyzes the transfer of a phosphate group to glutamate to form L-glutamate 5-phosphate.</text>
</comment>
<keyword evidence="4 5" id="KW-0067">ATP-binding</keyword>
<feature type="binding site" evidence="5">
    <location>
        <begin position="218"/>
        <end position="224"/>
    </location>
    <ligand>
        <name>ATP</name>
        <dbReference type="ChEBI" id="CHEBI:30616"/>
    </ligand>
</feature>
<dbReference type="Proteomes" id="UP000776252">
    <property type="component" value="Unassembled WGS sequence"/>
</dbReference>
<dbReference type="PANTHER" id="PTHR43654:SF1">
    <property type="entry name" value="ISOPENTENYL PHOSPHATE KINASE"/>
    <property type="match status" value="1"/>
</dbReference>
<dbReference type="PROSITE" id="PS00902">
    <property type="entry name" value="GLUTAMATE_5_KINASE"/>
    <property type="match status" value="1"/>
</dbReference>
<reference evidence="7 8" key="1">
    <citation type="submission" date="2021-06" db="EMBL/GenBank/DDBJ databases">
        <title>Clostridia strains as spoilage organisms.</title>
        <authorList>
            <person name="Wambui J."/>
            <person name="Stephan R."/>
            <person name="Stevens M.J.A."/>
        </authorList>
    </citation>
    <scope>NUCLEOTIDE SEQUENCE [LARGE SCALE GENOMIC DNA]</scope>
    <source>
        <strain evidence="7 8">DSM 14204</strain>
    </source>
</reference>
<keyword evidence="5" id="KW-0963">Cytoplasm</keyword>
<evidence type="ECO:0000256" key="3">
    <source>
        <dbReference type="ARBA" id="ARBA00022777"/>
    </source>
</evidence>
<sequence>MNIRKEYLENVKRIVVKVGTSTLTHSTGLLNYKHIESLIRQLADVHNQGIEVVLVTSGAIGAGMGKLGLTKRPETIPEKQAAAAVGQGILIHMYEKFFSEYGKTTAQILLTKEDFGDKSRHLNAHNTFLMLLSQGVIPVVNENDAVIVDEIMVGDNDTLSAMVTNLIGAELLIILSDIDGLYDSNPRVNPDAKIIYNVQNITDEIKQSAEGAGTELGTGGMATKINAAEIVVAANSAMIIAEGSTPNVITDILEGIEIGTLFKGNERTMNTK</sequence>
<dbReference type="InterPro" id="IPR005715">
    <property type="entry name" value="Glu_5kinase/COase_Synthase"/>
</dbReference>
<evidence type="ECO:0000313" key="8">
    <source>
        <dbReference type="Proteomes" id="UP000776252"/>
    </source>
</evidence>
<accession>A0ABS6BPA4</accession>
<dbReference type="Pfam" id="PF00696">
    <property type="entry name" value="AA_kinase"/>
    <property type="match status" value="1"/>
</dbReference>
<comment type="subcellular location">
    <subcellularLocation>
        <location evidence="5">Cytoplasm</location>
    </subcellularLocation>
</comment>
<dbReference type="EC" id="2.7.2.11" evidence="5"/>
<proteinExistence type="inferred from homology"/>
<name>A0ABS6BPA4_9CLOT</name>
<keyword evidence="5" id="KW-0028">Amino-acid biosynthesis</keyword>
<dbReference type="PIRSF" id="PIRSF000729">
    <property type="entry name" value="GK"/>
    <property type="match status" value="1"/>
</dbReference>
<dbReference type="CDD" id="cd04242">
    <property type="entry name" value="AAK_G5K_ProB"/>
    <property type="match status" value="1"/>
</dbReference>
<comment type="catalytic activity">
    <reaction evidence="5">
        <text>L-glutamate + ATP = L-glutamyl 5-phosphate + ADP</text>
        <dbReference type="Rhea" id="RHEA:14877"/>
        <dbReference type="ChEBI" id="CHEBI:29985"/>
        <dbReference type="ChEBI" id="CHEBI:30616"/>
        <dbReference type="ChEBI" id="CHEBI:58274"/>
        <dbReference type="ChEBI" id="CHEBI:456216"/>
        <dbReference type="EC" id="2.7.2.11"/>
    </reaction>
</comment>
<evidence type="ECO:0000256" key="4">
    <source>
        <dbReference type="ARBA" id="ARBA00022840"/>
    </source>
</evidence>
<evidence type="ECO:0000313" key="7">
    <source>
        <dbReference type="EMBL" id="MBU3158746.1"/>
    </source>
</evidence>
<keyword evidence="5" id="KW-0641">Proline biosynthesis</keyword>
<feature type="binding site" evidence="5">
    <location>
        <position position="17"/>
    </location>
    <ligand>
        <name>ATP</name>
        <dbReference type="ChEBI" id="CHEBI:30616"/>
    </ligand>
</feature>
<gene>
    <name evidence="5 7" type="primary">proB</name>
    <name evidence="7" type="ORF">KPL37_03020</name>
</gene>
<protein>
    <recommendedName>
        <fullName evidence="5">Glutamate 5-kinase</fullName>
        <ecNumber evidence="5">2.7.2.11</ecNumber>
    </recommendedName>
    <alternativeName>
        <fullName evidence="5">Gamma-glutamyl kinase</fullName>
        <shortName evidence="5">GK</shortName>
    </alternativeName>
</protein>
<comment type="pathway">
    <text evidence="5">Amino-acid biosynthesis; L-proline biosynthesis; L-glutamate 5-semialdehyde from L-glutamate: step 1/2.</text>
</comment>
<keyword evidence="2 5" id="KW-0547">Nucleotide-binding</keyword>
<dbReference type="InterPro" id="IPR041739">
    <property type="entry name" value="G5K_ProB"/>
</dbReference>
<organism evidence="7 8">
    <name type="scientific">Clostridium frigoris</name>
    <dbReference type="NCBI Taxonomy" id="205327"/>
    <lineage>
        <taxon>Bacteria</taxon>
        <taxon>Bacillati</taxon>
        <taxon>Bacillota</taxon>
        <taxon>Clostridia</taxon>
        <taxon>Eubacteriales</taxon>
        <taxon>Clostridiaceae</taxon>
        <taxon>Clostridium</taxon>
    </lineage>
</organism>
<keyword evidence="1 5" id="KW-0808">Transferase</keyword>
<dbReference type="EMBL" id="JAHLDV010000004">
    <property type="protein sequence ID" value="MBU3158746.1"/>
    <property type="molecule type" value="Genomic_DNA"/>
</dbReference>
<dbReference type="InterPro" id="IPR001048">
    <property type="entry name" value="Asp/Glu/Uridylate_kinase"/>
</dbReference>
<dbReference type="GO" id="GO:0004349">
    <property type="term" value="F:glutamate 5-kinase activity"/>
    <property type="evidence" value="ECO:0007669"/>
    <property type="project" value="UniProtKB-EC"/>
</dbReference>
<keyword evidence="8" id="KW-1185">Reference proteome</keyword>
<evidence type="ECO:0000256" key="5">
    <source>
        <dbReference type="HAMAP-Rule" id="MF_00456"/>
    </source>
</evidence>
<dbReference type="PANTHER" id="PTHR43654">
    <property type="entry name" value="GLUTAMATE 5-KINASE"/>
    <property type="match status" value="1"/>
</dbReference>
<feature type="binding site" evidence="5">
    <location>
        <position position="156"/>
    </location>
    <ligand>
        <name>substrate</name>
    </ligand>
</feature>
<dbReference type="RefSeq" id="WP_216145956.1">
    <property type="nucleotide sequence ID" value="NZ_JAHLDV010000004.1"/>
</dbReference>